<dbReference type="AlphaFoldDB" id="A0A1J5JX58"/>
<accession>A0A1J5JX58</accession>
<evidence type="ECO:0000313" key="2">
    <source>
        <dbReference type="Proteomes" id="UP000182743"/>
    </source>
</evidence>
<reference evidence="1 2" key="1">
    <citation type="submission" date="2016-08" db="EMBL/GenBank/DDBJ databases">
        <title>Genome-based comparison of Moorella thermoacetic strains.</title>
        <authorList>
            <person name="Poehlein A."/>
            <person name="Bengelsdorf F.R."/>
            <person name="Esser C."/>
            <person name="Duerre P."/>
            <person name="Daniel R."/>
        </authorList>
    </citation>
    <scope>NUCLEOTIDE SEQUENCE [LARGE SCALE GENOMIC DNA]</scope>
    <source>
        <strain evidence="1 2">DSM 11768</strain>
    </source>
</reference>
<comment type="caution">
    <text evidence="1">The sequence shown here is derived from an EMBL/GenBank/DDBJ whole genome shotgun (WGS) entry which is preliminary data.</text>
</comment>
<sequence length="42" mass="5090">MDLNIEKFFDRVNYDILMARVARKVMDKMAIRCCLSIELTHW</sequence>
<protein>
    <submittedName>
        <fullName evidence="1">Uncharacterized protein</fullName>
    </submittedName>
</protein>
<dbReference type="KEGG" id="mthz:MOTHA_c24980"/>
<proteinExistence type="predicted"/>
<evidence type="ECO:0000313" key="1">
    <source>
        <dbReference type="EMBL" id="OIQ10008.1"/>
    </source>
</evidence>
<dbReference type="EMBL" id="MIHH01000001">
    <property type="protein sequence ID" value="OIQ10008.1"/>
    <property type="molecule type" value="Genomic_DNA"/>
</dbReference>
<name>A0A1J5JX58_NEOTH</name>
<dbReference type="KEGG" id="mtho:MOTHE_c24260"/>
<gene>
    <name evidence="1" type="ORF">MOOR_00780</name>
</gene>
<dbReference type="Proteomes" id="UP000182743">
    <property type="component" value="Unassembled WGS sequence"/>
</dbReference>
<organism evidence="1 2">
    <name type="scientific">Neomoorella thermoacetica</name>
    <name type="common">Clostridium thermoaceticum</name>
    <dbReference type="NCBI Taxonomy" id="1525"/>
    <lineage>
        <taxon>Bacteria</taxon>
        <taxon>Bacillati</taxon>
        <taxon>Bacillota</taxon>
        <taxon>Clostridia</taxon>
        <taxon>Neomoorellales</taxon>
        <taxon>Neomoorellaceae</taxon>
        <taxon>Neomoorella</taxon>
    </lineage>
</organism>